<evidence type="ECO:0008006" key="4">
    <source>
        <dbReference type="Google" id="ProtNLM"/>
    </source>
</evidence>
<evidence type="ECO:0000313" key="3">
    <source>
        <dbReference type="Proteomes" id="UP000467840"/>
    </source>
</evidence>
<dbReference type="EMBL" id="JAAGAX010000012">
    <property type="protein sequence ID" value="KAF2297057.1"/>
    <property type="molecule type" value="Genomic_DNA"/>
</dbReference>
<sequence>MEDEQWNRENGKQKQIPDDLQNANEDIDDQPGYSDSDWAGSVDGMKNTSGYCFNFGSGYFSWCSKKQDIVAQSTAEAEFIVATAAVNQALWLRKILNDLDLEQKGSIEVFVDNQAAIAISHNPVFHRKTKHFNFRLYFLSEIQEGGKVKLLYYRSEEQIADIFIKSFHVNRFEFL</sequence>
<organism evidence="2 3">
    <name type="scientific">Hevea brasiliensis</name>
    <name type="common">Para rubber tree</name>
    <name type="synonym">Siphonia brasiliensis</name>
    <dbReference type="NCBI Taxonomy" id="3981"/>
    <lineage>
        <taxon>Eukaryota</taxon>
        <taxon>Viridiplantae</taxon>
        <taxon>Streptophyta</taxon>
        <taxon>Embryophyta</taxon>
        <taxon>Tracheophyta</taxon>
        <taxon>Spermatophyta</taxon>
        <taxon>Magnoliopsida</taxon>
        <taxon>eudicotyledons</taxon>
        <taxon>Gunneridae</taxon>
        <taxon>Pentapetalae</taxon>
        <taxon>rosids</taxon>
        <taxon>fabids</taxon>
        <taxon>Malpighiales</taxon>
        <taxon>Euphorbiaceae</taxon>
        <taxon>Crotonoideae</taxon>
        <taxon>Micrandreae</taxon>
        <taxon>Hevea</taxon>
    </lineage>
</organism>
<feature type="region of interest" description="Disordered" evidence="1">
    <location>
        <begin position="1"/>
        <end position="39"/>
    </location>
</feature>
<keyword evidence="3" id="KW-1185">Reference proteome</keyword>
<gene>
    <name evidence="2" type="ORF">GH714_016190</name>
</gene>
<dbReference type="CDD" id="cd09272">
    <property type="entry name" value="RNase_HI_RT_Ty1"/>
    <property type="match status" value="1"/>
</dbReference>
<reference evidence="2 3" key="1">
    <citation type="journal article" date="2020" name="Mol. Plant">
        <title>The Chromosome-Based Rubber Tree Genome Provides New Insights into Spurge Genome Evolution and Rubber Biosynthesis.</title>
        <authorList>
            <person name="Liu J."/>
            <person name="Shi C."/>
            <person name="Shi C.C."/>
            <person name="Li W."/>
            <person name="Zhang Q.J."/>
            <person name="Zhang Y."/>
            <person name="Li K."/>
            <person name="Lu H.F."/>
            <person name="Shi C."/>
            <person name="Zhu S.T."/>
            <person name="Xiao Z.Y."/>
            <person name="Nan H."/>
            <person name="Yue Y."/>
            <person name="Zhu X.G."/>
            <person name="Wu Y."/>
            <person name="Hong X.N."/>
            <person name="Fan G.Y."/>
            <person name="Tong Y."/>
            <person name="Zhang D."/>
            <person name="Mao C.L."/>
            <person name="Liu Y.L."/>
            <person name="Hao S.J."/>
            <person name="Liu W.Q."/>
            <person name="Lv M.Q."/>
            <person name="Zhang H.B."/>
            <person name="Liu Y."/>
            <person name="Hu-Tang G.R."/>
            <person name="Wang J.P."/>
            <person name="Wang J.H."/>
            <person name="Sun Y.H."/>
            <person name="Ni S.B."/>
            <person name="Chen W.B."/>
            <person name="Zhang X.C."/>
            <person name="Jiao Y.N."/>
            <person name="Eichler E.E."/>
            <person name="Li G.H."/>
            <person name="Liu X."/>
            <person name="Gao L.Z."/>
        </authorList>
    </citation>
    <scope>NUCLEOTIDE SEQUENCE [LARGE SCALE GENOMIC DNA]</scope>
    <source>
        <strain evidence="3">cv. GT1</strain>
        <tissue evidence="2">Leaf</tissue>
    </source>
</reference>
<evidence type="ECO:0000256" key="1">
    <source>
        <dbReference type="SAM" id="MobiDB-lite"/>
    </source>
</evidence>
<protein>
    <recommendedName>
        <fullName evidence="4">Copia protein</fullName>
    </recommendedName>
</protein>
<dbReference type="PANTHER" id="PTHR11439">
    <property type="entry name" value="GAG-POL-RELATED RETROTRANSPOSON"/>
    <property type="match status" value="1"/>
</dbReference>
<evidence type="ECO:0000313" key="2">
    <source>
        <dbReference type="EMBL" id="KAF2297057.1"/>
    </source>
</evidence>
<proteinExistence type="predicted"/>
<dbReference type="AlphaFoldDB" id="A0A6A6L8Z7"/>
<dbReference type="Proteomes" id="UP000467840">
    <property type="component" value="Chromosome 18"/>
</dbReference>
<comment type="caution">
    <text evidence="2">The sequence shown here is derived from an EMBL/GenBank/DDBJ whole genome shotgun (WGS) entry which is preliminary data.</text>
</comment>
<name>A0A6A6L8Z7_HEVBR</name>
<feature type="compositionally biased region" description="Basic and acidic residues" evidence="1">
    <location>
        <begin position="1"/>
        <end position="17"/>
    </location>
</feature>
<dbReference type="PANTHER" id="PTHR11439:SF503">
    <property type="entry name" value="CYSTEINE-RICH RLK (RECEPTOR-LIKE PROTEIN KINASE) 8"/>
    <property type="match status" value="1"/>
</dbReference>
<accession>A0A6A6L8Z7</accession>